<accession>A0A7S0B1L2</accession>
<keyword evidence="2" id="KW-1133">Transmembrane helix</keyword>
<organism evidence="3">
    <name type="scientific">Minutocellus polymorphus</name>
    <dbReference type="NCBI Taxonomy" id="265543"/>
    <lineage>
        <taxon>Eukaryota</taxon>
        <taxon>Sar</taxon>
        <taxon>Stramenopiles</taxon>
        <taxon>Ochrophyta</taxon>
        <taxon>Bacillariophyta</taxon>
        <taxon>Mediophyceae</taxon>
        <taxon>Cymatosirophycidae</taxon>
        <taxon>Cymatosirales</taxon>
        <taxon>Cymatosiraceae</taxon>
        <taxon>Minutocellus</taxon>
    </lineage>
</organism>
<keyword evidence="2" id="KW-0472">Membrane</keyword>
<sequence>MAFGKSGKKPDPEVGDIIPRTDSVPPPPPPMGMFDPDVIEAADEDAQNYKEKASQEVTVKAYKKGTVGEGSSSKKKWYILAALLLLVVIIAAAVGGSMAAKNKSSSGNAASSSVGGGGAADDADDADVATGGATSTGGGTATGGGASTGGTTGGTTAGAGDGQEDDFAGVGDAVAAGADDLEEEDGCVPCSNIPTEFMVADGDTCETFDNLEGRCGVTGSWWFDDRDWDDDWVDSFPPQSYCQYSCYQAGVGYPDFSPCCPDVVEAFLGDGTKGVAETETTEETAVEDGPCVPCTDIPDEYMLDNGLDCLTDQGIADLCGQDGSWWYNVRDWDDDWVDQYPAETYCQHSCDAMGLGYPSTSPCCAERGSDVNEFYDYGLPEEVVDDVTEVPATVTQEPTSMPTPEATPEFGDLVVDGDCDGANDEFCALCEGDCDEDVDCEDGYFCFQRDADEDIPGCNGDAEDGIDYCIPLFYSDN</sequence>
<feature type="transmembrane region" description="Helical" evidence="2">
    <location>
        <begin position="77"/>
        <end position="100"/>
    </location>
</feature>
<feature type="compositionally biased region" description="Gly residues" evidence="1">
    <location>
        <begin position="134"/>
        <end position="161"/>
    </location>
</feature>
<dbReference type="EMBL" id="HBEJ01019244">
    <property type="protein sequence ID" value="CAD8380807.1"/>
    <property type="molecule type" value="Transcribed_RNA"/>
</dbReference>
<reference evidence="3" key="1">
    <citation type="submission" date="2021-01" db="EMBL/GenBank/DDBJ databases">
        <authorList>
            <person name="Corre E."/>
            <person name="Pelletier E."/>
            <person name="Niang G."/>
            <person name="Scheremetjew M."/>
            <person name="Finn R."/>
            <person name="Kale V."/>
            <person name="Holt S."/>
            <person name="Cochrane G."/>
            <person name="Meng A."/>
            <person name="Brown T."/>
            <person name="Cohen L."/>
        </authorList>
    </citation>
    <scope>NUCLEOTIDE SEQUENCE</scope>
    <source>
        <strain evidence="3">CCMP3303</strain>
    </source>
</reference>
<evidence type="ECO:0000313" key="3">
    <source>
        <dbReference type="EMBL" id="CAD8380807.1"/>
    </source>
</evidence>
<name>A0A7S0B1L2_9STRA</name>
<proteinExistence type="predicted"/>
<protein>
    <submittedName>
        <fullName evidence="3">Uncharacterized protein</fullName>
    </submittedName>
</protein>
<feature type="region of interest" description="Disordered" evidence="1">
    <location>
        <begin position="1"/>
        <end position="36"/>
    </location>
</feature>
<dbReference type="AlphaFoldDB" id="A0A7S0B1L2"/>
<evidence type="ECO:0000256" key="1">
    <source>
        <dbReference type="SAM" id="MobiDB-lite"/>
    </source>
</evidence>
<feature type="compositionally biased region" description="Low complexity" evidence="1">
    <location>
        <begin position="100"/>
        <end position="113"/>
    </location>
</feature>
<keyword evidence="2" id="KW-0812">Transmembrane</keyword>
<evidence type="ECO:0000256" key="2">
    <source>
        <dbReference type="SAM" id="Phobius"/>
    </source>
</evidence>
<feature type="region of interest" description="Disordered" evidence="1">
    <location>
        <begin position="100"/>
        <end position="168"/>
    </location>
</feature>
<gene>
    <name evidence="3" type="ORF">MPOL1434_LOCUS11214</name>
</gene>